<keyword evidence="1" id="KW-0732">Signal</keyword>
<sequence>MLVSTKKLPIVGLLLTMAVALVGCDSKPAVTDQAATSTAQAPVSQVAAYRCPMGCEGSDSDKPGKCPVCNMELERNPDYKPAAATATPDSL</sequence>
<accession>A0A243WKK7</accession>
<feature type="signal peptide" evidence="1">
    <location>
        <begin position="1"/>
        <end position="22"/>
    </location>
</feature>
<protein>
    <recommendedName>
        <fullName evidence="2">Heavy metal binding domain-containing protein</fullName>
    </recommendedName>
</protein>
<dbReference type="AlphaFoldDB" id="A0A243WKK7"/>
<dbReference type="RefSeq" id="WP_086592381.1">
    <property type="nucleotide sequence ID" value="NZ_MTSE01000001.1"/>
</dbReference>
<keyword evidence="4" id="KW-1185">Reference proteome</keyword>
<dbReference type="InterPro" id="IPR045800">
    <property type="entry name" value="HMBD"/>
</dbReference>
<feature type="chain" id="PRO_5012941642" description="Heavy metal binding domain-containing protein" evidence="1">
    <location>
        <begin position="23"/>
        <end position="91"/>
    </location>
</feature>
<dbReference type="EMBL" id="MTSE01000001">
    <property type="protein sequence ID" value="OUJ76129.1"/>
    <property type="molecule type" value="Genomic_DNA"/>
</dbReference>
<name>A0A243WKK7_9BACT</name>
<evidence type="ECO:0000259" key="2">
    <source>
        <dbReference type="Pfam" id="PF19335"/>
    </source>
</evidence>
<gene>
    <name evidence="3" type="ORF">BXP70_02315</name>
</gene>
<dbReference type="PROSITE" id="PS51257">
    <property type="entry name" value="PROKAR_LIPOPROTEIN"/>
    <property type="match status" value="1"/>
</dbReference>
<dbReference type="GO" id="GO:0046872">
    <property type="term" value="F:metal ion binding"/>
    <property type="evidence" value="ECO:0007669"/>
    <property type="project" value="InterPro"/>
</dbReference>
<dbReference type="Proteomes" id="UP000194873">
    <property type="component" value="Unassembled WGS sequence"/>
</dbReference>
<evidence type="ECO:0000313" key="4">
    <source>
        <dbReference type="Proteomes" id="UP000194873"/>
    </source>
</evidence>
<organism evidence="3 4">
    <name type="scientific">Hymenobacter crusticola</name>
    <dbReference type="NCBI Taxonomy" id="1770526"/>
    <lineage>
        <taxon>Bacteria</taxon>
        <taxon>Pseudomonadati</taxon>
        <taxon>Bacteroidota</taxon>
        <taxon>Cytophagia</taxon>
        <taxon>Cytophagales</taxon>
        <taxon>Hymenobacteraceae</taxon>
        <taxon>Hymenobacter</taxon>
    </lineage>
</organism>
<reference evidence="3 4" key="1">
    <citation type="submission" date="2017-01" db="EMBL/GenBank/DDBJ databases">
        <title>A new Hymenobacter.</title>
        <authorList>
            <person name="Liang Y."/>
            <person name="Feng F."/>
        </authorList>
    </citation>
    <scope>NUCLEOTIDE SEQUENCE [LARGE SCALE GENOMIC DNA]</scope>
    <source>
        <strain evidence="3">MIMBbqt21</strain>
    </source>
</reference>
<dbReference type="Pfam" id="PF19335">
    <property type="entry name" value="HMBD"/>
    <property type="match status" value="1"/>
</dbReference>
<feature type="domain" description="Heavy metal binding" evidence="2">
    <location>
        <begin position="49"/>
        <end position="74"/>
    </location>
</feature>
<evidence type="ECO:0000256" key="1">
    <source>
        <dbReference type="SAM" id="SignalP"/>
    </source>
</evidence>
<evidence type="ECO:0000313" key="3">
    <source>
        <dbReference type="EMBL" id="OUJ76129.1"/>
    </source>
</evidence>
<proteinExistence type="predicted"/>
<comment type="caution">
    <text evidence="3">The sequence shown here is derived from an EMBL/GenBank/DDBJ whole genome shotgun (WGS) entry which is preliminary data.</text>
</comment>